<organism evidence="1 2">
    <name type="scientific">Massilia genomosp. 1</name>
    <dbReference type="NCBI Taxonomy" id="2609280"/>
    <lineage>
        <taxon>Bacteria</taxon>
        <taxon>Pseudomonadati</taxon>
        <taxon>Pseudomonadota</taxon>
        <taxon>Betaproteobacteria</taxon>
        <taxon>Burkholderiales</taxon>
        <taxon>Oxalobacteraceae</taxon>
        <taxon>Telluria group</taxon>
        <taxon>Massilia</taxon>
    </lineage>
</organism>
<sequence length="339" mass="37789">MAKKKYDAAVTFVAGCVIEKDYVYLAAKLDSLDIEDAYTRIFIFDGAKGDSNWVLHDLADWEVVSVGVASSVTPRLYCSLSKDGNVRLEYVGGELVEEIVDAGLSTGDVDKYGYVSKIREIGNHLYVCGLSGQVYRREGGIWKHFDENLLRPVIDFAQRIERINSGDMSDFDSLFDDALALNDVNGIDESDIYTVGDSGKIFHFDGKDWSQVECGIDEILLCIKCVSRDEVWICGYNGALLKGNWKKGFVDVSGVDDNDVYSSVEVFKDVVYLASETGLSIFNGNKIQRLKTGLVPEIFDGNLLESKDGVLWSFGFKDIAFYDGTEWTRVPFPDNPPIR</sequence>
<accession>A0ABX0MV92</accession>
<proteinExistence type="predicted"/>
<evidence type="ECO:0000313" key="2">
    <source>
        <dbReference type="Proteomes" id="UP000610594"/>
    </source>
</evidence>
<name>A0ABX0MV92_9BURK</name>
<dbReference type="EMBL" id="WHJF01000157">
    <property type="protein sequence ID" value="NHZ66674.1"/>
    <property type="molecule type" value="Genomic_DNA"/>
</dbReference>
<gene>
    <name evidence="1" type="ORF">F1735_31040</name>
</gene>
<keyword evidence="2" id="KW-1185">Reference proteome</keyword>
<dbReference type="Proteomes" id="UP000610594">
    <property type="component" value="Unassembled WGS sequence"/>
</dbReference>
<protein>
    <submittedName>
        <fullName evidence="1">Uncharacterized protein</fullName>
    </submittedName>
</protein>
<dbReference type="RefSeq" id="WP_167240595.1">
    <property type="nucleotide sequence ID" value="NZ_WHJF01000157.1"/>
</dbReference>
<reference evidence="1 2" key="1">
    <citation type="submission" date="2019-10" db="EMBL/GenBank/DDBJ databases">
        <title>Taxonomy of Antarctic Massilia spp.: description of Massilia rubra sp. nov., Massilia aquatica sp. nov., Massilia mucilaginosa sp. nov., Massilia frigida sp. nov. isolated from streams, lakes and regoliths.</title>
        <authorList>
            <person name="Holochova P."/>
            <person name="Sedlacek I."/>
            <person name="Kralova S."/>
            <person name="Maslanova I."/>
            <person name="Busse H.-J."/>
            <person name="Stankova E."/>
            <person name="Vrbovska V."/>
            <person name="Kovarovic V."/>
            <person name="Bartak M."/>
            <person name="Svec P."/>
            <person name="Pantucek R."/>
        </authorList>
    </citation>
    <scope>NUCLEOTIDE SEQUENCE [LARGE SCALE GENOMIC DNA]</scope>
    <source>
        <strain evidence="1 2">CCM 8694</strain>
    </source>
</reference>
<comment type="caution">
    <text evidence="1">The sequence shown here is derived from an EMBL/GenBank/DDBJ whole genome shotgun (WGS) entry which is preliminary data.</text>
</comment>
<evidence type="ECO:0000313" key="1">
    <source>
        <dbReference type="EMBL" id="NHZ66674.1"/>
    </source>
</evidence>